<dbReference type="PANTHER" id="PTHR12994:SF17">
    <property type="entry name" value="LD30995P"/>
    <property type="match status" value="1"/>
</dbReference>
<organism evidence="7 8">
    <name type="scientific">Lapidilactobacillus mulanensis</name>
    <dbReference type="NCBI Taxonomy" id="2485999"/>
    <lineage>
        <taxon>Bacteria</taxon>
        <taxon>Bacillati</taxon>
        <taxon>Bacillota</taxon>
        <taxon>Bacilli</taxon>
        <taxon>Lactobacillales</taxon>
        <taxon>Lactobacillaceae</taxon>
        <taxon>Lapidilactobacillus</taxon>
    </lineage>
</organism>
<dbReference type="EMBL" id="JBHTOF010000098">
    <property type="protein sequence ID" value="MFD1466205.1"/>
    <property type="molecule type" value="Genomic_DNA"/>
</dbReference>
<dbReference type="PANTHER" id="PTHR12994">
    <property type="entry name" value="SECERNIN"/>
    <property type="match status" value="1"/>
</dbReference>
<comment type="similarity">
    <text evidence="2 6">Belongs to the peptidase C69 family.</text>
</comment>
<comment type="catalytic activity">
    <reaction evidence="1">
        <text>an L-aminoacyl-L-amino acid + H2O = 2 an L-alpha-amino acid</text>
        <dbReference type="Rhea" id="RHEA:48940"/>
        <dbReference type="ChEBI" id="CHEBI:15377"/>
        <dbReference type="ChEBI" id="CHEBI:59869"/>
        <dbReference type="ChEBI" id="CHEBI:77460"/>
        <dbReference type="EC" id="3.4.13.19"/>
    </reaction>
</comment>
<name>A0ABW4DNH8_9LACO</name>
<evidence type="ECO:0000256" key="1">
    <source>
        <dbReference type="ARBA" id="ARBA00001670"/>
    </source>
</evidence>
<dbReference type="RefSeq" id="WP_125578036.1">
    <property type="nucleotide sequence ID" value="NZ_JBHTOF010000098.1"/>
</dbReference>
<evidence type="ECO:0000256" key="6">
    <source>
        <dbReference type="RuleBase" id="RU364089"/>
    </source>
</evidence>
<evidence type="ECO:0000256" key="2">
    <source>
        <dbReference type="ARBA" id="ARBA00007225"/>
    </source>
</evidence>
<dbReference type="Pfam" id="PF03577">
    <property type="entry name" value="Peptidase_C69"/>
    <property type="match status" value="1"/>
</dbReference>
<evidence type="ECO:0000313" key="8">
    <source>
        <dbReference type="Proteomes" id="UP001597244"/>
    </source>
</evidence>
<accession>A0ABW4DNH8</accession>
<dbReference type="Proteomes" id="UP001597244">
    <property type="component" value="Unassembled WGS sequence"/>
</dbReference>
<dbReference type="InterPro" id="IPR047804">
    <property type="entry name" value="C69_dipept_A-like"/>
</dbReference>
<evidence type="ECO:0000256" key="3">
    <source>
        <dbReference type="ARBA" id="ARBA00022670"/>
    </source>
</evidence>
<comment type="caution">
    <text evidence="7">The sequence shown here is derived from an EMBL/GenBank/DDBJ whole genome shotgun (WGS) entry which is preliminary data.</text>
</comment>
<dbReference type="EC" id="3.4.-.-" evidence="6"/>
<reference evidence="8" key="1">
    <citation type="journal article" date="2019" name="Int. J. Syst. Evol. Microbiol.">
        <title>The Global Catalogue of Microorganisms (GCM) 10K type strain sequencing project: providing services to taxonomists for standard genome sequencing and annotation.</title>
        <authorList>
            <consortium name="The Broad Institute Genomics Platform"/>
            <consortium name="The Broad Institute Genome Sequencing Center for Infectious Disease"/>
            <person name="Wu L."/>
            <person name="Ma J."/>
        </authorList>
    </citation>
    <scope>NUCLEOTIDE SEQUENCE [LARGE SCALE GENOMIC DNA]</scope>
    <source>
        <strain evidence="8">CCM 8951</strain>
    </source>
</reference>
<sequence>MTKQISRSSCTSILIGKQASNDGSVIIGRNEDSKTAWPKYLQFNAHQQQIHAQFTSKANKFTLDLPEVAYQYSATPEWTDRYGIFAEDGINEYHVAVSATESAYANERVLAIDPFEEETGILEEAIVTVVLPYVKTAREGICRLGKIIDEHGSAEANGILFADQNEAWYFEVGSGHQWVAQRIPDDSYAVVANQLAIQIVNFDDPDQFIYSPNLKSFVASHQLWPENQPFNFRRIFGTTDDSDYVYNTPRVWSGQRLLTPSVRQQPESYELPFIQQPDYPITIAQAQRVLSDHYQGTEYDLVVDPNASKRYRPISVATTQESHLLQLRSNVDTSLVGIHWLAMGVSAQSVYVPFYSAGAKVPPMYTRGKENFTNNSAYWIFKQASVLLDRNWSRYARQLTSTQDQATQKMWQNLFQTDQKISTITSDDKQKTIDEANQQVADIAIKAYQNLIGQLITEQTAASPLNFKVDPNL</sequence>
<keyword evidence="5 6" id="KW-0224">Dipeptidase</keyword>
<gene>
    <name evidence="7" type="ORF">ACFQ4L_09040</name>
</gene>
<evidence type="ECO:0000256" key="4">
    <source>
        <dbReference type="ARBA" id="ARBA00022801"/>
    </source>
</evidence>
<dbReference type="Gene3D" id="3.60.60.10">
    <property type="entry name" value="Penicillin V Acylase, Chain A"/>
    <property type="match status" value="1"/>
</dbReference>
<keyword evidence="8" id="KW-1185">Reference proteome</keyword>
<evidence type="ECO:0000313" key="7">
    <source>
        <dbReference type="EMBL" id="MFD1466205.1"/>
    </source>
</evidence>
<dbReference type="GO" id="GO:0016805">
    <property type="term" value="F:dipeptidase activity"/>
    <property type="evidence" value="ECO:0007669"/>
    <property type="project" value="UniProtKB-KW"/>
</dbReference>
<dbReference type="NCBIfam" id="NF033678">
    <property type="entry name" value="C69_fam_dipept"/>
    <property type="match status" value="1"/>
</dbReference>
<evidence type="ECO:0000256" key="5">
    <source>
        <dbReference type="ARBA" id="ARBA00022997"/>
    </source>
</evidence>
<keyword evidence="4 6" id="KW-0378">Hydrolase</keyword>
<proteinExistence type="inferred from homology"/>
<dbReference type="InterPro" id="IPR005322">
    <property type="entry name" value="Peptidase_C69"/>
</dbReference>
<keyword evidence="3 6" id="KW-0645">Protease</keyword>
<protein>
    <recommendedName>
        <fullName evidence="6">Dipeptidase</fullName>
        <ecNumber evidence="6">3.4.-.-</ecNumber>
    </recommendedName>
</protein>